<evidence type="ECO:0000313" key="2">
    <source>
        <dbReference type="EMBL" id="CAC5360489.1"/>
    </source>
</evidence>
<dbReference type="EMBL" id="CACVKT020000567">
    <property type="protein sequence ID" value="CAC5360489.1"/>
    <property type="molecule type" value="Genomic_DNA"/>
</dbReference>
<dbReference type="Gene3D" id="2.10.22.10">
    <property type="entry name" value="Antistasin, domain 1"/>
    <property type="match status" value="1"/>
</dbReference>
<dbReference type="GO" id="GO:0004857">
    <property type="term" value="F:enzyme inhibitor activity"/>
    <property type="evidence" value="ECO:0007669"/>
    <property type="project" value="InterPro"/>
</dbReference>
<organism evidence="2 3">
    <name type="scientific">Mytilus coruscus</name>
    <name type="common">Sea mussel</name>
    <dbReference type="NCBI Taxonomy" id="42192"/>
    <lineage>
        <taxon>Eukaryota</taxon>
        <taxon>Metazoa</taxon>
        <taxon>Spiralia</taxon>
        <taxon>Lophotrochozoa</taxon>
        <taxon>Mollusca</taxon>
        <taxon>Bivalvia</taxon>
        <taxon>Autobranchia</taxon>
        <taxon>Pteriomorphia</taxon>
        <taxon>Mytilida</taxon>
        <taxon>Mytiloidea</taxon>
        <taxon>Mytilidae</taxon>
        <taxon>Mytilinae</taxon>
        <taxon>Mytilus</taxon>
    </lineage>
</organism>
<dbReference type="Proteomes" id="UP000507470">
    <property type="component" value="Unassembled WGS sequence"/>
</dbReference>
<dbReference type="OrthoDB" id="6144842at2759"/>
<evidence type="ECO:0008006" key="4">
    <source>
        <dbReference type="Google" id="ProtNLM"/>
    </source>
</evidence>
<evidence type="ECO:0000256" key="1">
    <source>
        <dbReference type="SAM" id="MobiDB-lite"/>
    </source>
</evidence>
<keyword evidence="3" id="KW-1185">Reference proteome</keyword>
<reference evidence="2 3" key="1">
    <citation type="submission" date="2020-06" db="EMBL/GenBank/DDBJ databases">
        <authorList>
            <person name="Li R."/>
            <person name="Bekaert M."/>
        </authorList>
    </citation>
    <scope>NUCLEOTIDE SEQUENCE [LARGE SCALE GENOMIC DNA]</scope>
    <source>
        <strain evidence="3">wild</strain>
    </source>
</reference>
<feature type="compositionally biased region" description="Gly residues" evidence="1">
    <location>
        <begin position="81"/>
        <end position="98"/>
    </location>
</feature>
<dbReference type="InterPro" id="IPR011061">
    <property type="entry name" value="Hirudin/antistatin"/>
</dbReference>
<evidence type="ECO:0000313" key="3">
    <source>
        <dbReference type="Proteomes" id="UP000507470"/>
    </source>
</evidence>
<protein>
    <recommendedName>
        <fullName evidence="4">Antistasin-like domain-containing protein</fullName>
    </recommendedName>
</protein>
<name>A0A6J8A3J4_MYTCO</name>
<dbReference type="SUPFAM" id="SSF57262">
    <property type="entry name" value="Leech antihemostatic proteins"/>
    <property type="match status" value="1"/>
</dbReference>
<feature type="region of interest" description="Disordered" evidence="1">
    <location>
        <begin position="80"/>
        <end position="99"/>
    </location>
</feature>
<proteinExistence type="predicted"/>
<sequence length="868" mass="83609">MECVSIAADGCIVCKCPASNSGTGSGSVSAGTPQTSVLTGIHQTGTGCPAYPKDCSNAAIDSNTGCVICLGSGPGQSSTGTGTGMSGGGTSTGSGGQTQTGTGCPTFPKGCPMSCVSIDTMGCVLCKCSNNTQGTGVSSNTGSGNTNLVNGPGCAPFDEHSCQKSCIKRDNDHCLVCDCSTGTSTGGSKGSGGCPPFDVSNCDMSCVGMDSMGCLSCNCPSTTTAASAGGTTKAPSSGGGQGAGGCPPFDVSTCDMDCVSMDANGCLSCNCPASTAAPAGGTTQAPSSGGGQGAGGCPPFDVSTCDMDCVSMDSNGCLSCNCPASTVSPGATNSSSSGNQTSGGQGAGGCPPFDASVCDLNCVSMDSSGCLSCNCPPSTVAPAGGTTQAPSSGGGHGAGGCPPFDVSTCDMDCVSMDANGCLSCNCPASTVAPTGSTAATTVGNVSGGGQSAGGCPPFDVSTCDMSCVVMDSSGCLSCSCPLTTVSSGSNTTVATGTTQSPHGAGGCPAFDASTCDMSCVAMDSNGCLSCHCPDTTVSSVTTTAAASGTTASSGGGQGAGGCPAFDVSTCDMNCVSMDSNGCLGCNCPATTGMICLRIHFCKTCNSLKPKVCTFEIVGSVTTTAAAAGTTSSSGGGQGAGGCPAFDVSTCDMNCVSMDSNGCLGCNCPVNNRWIFTILMCILSVAPASTAAPSVTTNAASGTTDAPSGGNGNNGGCPAFDANQCDIKCTKMDVNGCLHCECPVSNNSTVNTFGPGTLGGGTGGTSGNNGGCSAISPGCDIGCLQINSNGCVICSCKSTTIKPLVLTSKAPVTLPTTTIAPVITTAILTTKVPMATTDSNVCPPIRCVAPCNVGITFGPDNCPICKCKN</sequence>
<dbReference type="AlphaFoldDB" id="A0A6J8A3J4"/>
<gene>
    <name evidence="2" type="ORF">MCOR_2957</name>
</gene>
<accession>A0A6J8A3J4</accession>